<accession>A0A453CX00</accession>
<evidence type="ECO:0000313" key="3">
    <source>
        <dbReference type="Proteomes" id="UP000015105"/>
    </source>
</evidence>
<keyword evidence="3" id="KW-1185">Reference proteome</keyword>
<reference evidence="3" key="2">
    <citation type="journal article" date="2017" name="Nat. Plants">
        <title>The Aegilops tauschii genome reveals multiple impacts of transposons.</title>
        <authorList>
            <person name="Zhao G."/>
            <person name="Zou C."/>
            <person name="Li K."/>
            <person name="Wang K."/>
            <person name="Li T."/>
            <person name="Gao L."/>
            <person name="Zhang X."/>
            <person name="Wang H."/>
            <person name="Yang Z."/>
            <person name="Liu X."/>
            <person name="Jiang W."/>
            <person name="Mao L."/>
            <person name="Kong X."/>
            <person name="Jiao Y."/>
            <person name="Jia J."/>
        </authorList>
    </citation>
    <scope>NUCLEOTIDE SEQUENCE [LARGE SCALE GENOMIC DNA]</scope>
    <source>
        <strain evidence="3">cv. AL8/78</strain>
    </source>
</reference>
<evidence type="ECO:0000313" key="2">
    <source>
        <dbReference type="EnsemblPlants" id="AET2Gv20998000.3"/>
    </source>
</evidence>
<evidence type="ECO:0000256" key="1">
    <source>
        <dbReference type="SAM" id="MobiDB-lite"/>
    </source>
</evidence>
<feature type="region of interest" description="Disordered" evidence="1">
    <location>
        <begin position="28"/>
        <end position="138"/>
    </location>
</feature>
<reference evidence="2" key="4">
    <citation type="submission" date="2019-03" db="UniProtKB">
        <authorList>
            <consortium name="EnsemblPlants"/>
        </authorList>
    </citation>
    <scope>IDENTIFICATION</scope>
</reference>
<dbReference type="AlphaFoldDB" id="A0A453CX00"/>
<feature type="compositionally biased region" description="Acidic residues" evidence="1">
    <location>
        <begin position="102"/>
        <end position="115"/>
    </location>
</feature>
<dbReference type="Gramene" id="AET2Gv20998000.3">
    <property type="protein sequence ID" value="AET2Gv20998000.3"/>
    <property type="gene ID" value="AET2Gv20998000"/>
</dbReference>
<name>A0A453CX00_AEGTS</name>
<reference evidence="3" key="1">
    <citation type="journal article" date="2014" name="Science">
        <title>Ancient hybridizations among the ancestral genomes of bread wheat.</title>
        <authorList>
            <consortium name="International Wheat Genome Sequencing Consortium,"/>
            <person name="Marcussen T."/>
            <person name="Sandve S.R."/>
            <person name="Heier L."/>
            <person name="Spannagl M."/>
            <person name="Pfeifer M."/>
            <person name="Jakobsen K.S."/>
            <person name="Wulff B.B."/>
            <person name="Steuernagel B."/>
            <person name="Mayer K.F."/>
            <person name="Olsen O.A."/>
        </authorList>
    </citation>
    <scope>NUCLEOTIDE SEQUENCE [LARGE SCALE GENOMIC DNA]</scope>
    <source>
        <strain evidence="3">cv. AL8/78</strain>
    </source>
</reference>
<sequence>MNSLVYVMFNKRLQWKYAQRKRDPLARKFVDDEPPNEWIEGEVSVEGQQQENITEEQDGQGENASDYDVEQDELAQAGVNEKKRALSKGSSSKSKRARTMEAEEESSDCEEEDDTAMQSMDDSSSDDGENEDNFLDDD</sequence>
<dbReference type="Proteomes" id="UP000015105">
    <property type="component" value="Chromosome 2D"/>
</dbReference>
<feature type="compositionally biased region" description="Acidic residues" evidence="1">
    <location>
        <begin position="53"/>
        <end position="73"/>
    </location>
</feature>
<reference evidence="2" key="5">
    <citation type="journal article" date="2021" name="G3 (Bethesda)">
        <title>Aegilops tauschii genome assembly Aet v5.0 features greater sequence contiguity and improved annotation.</title>
        <authorList>
            <person name="Wang L."/>
            <person name="Zhu T."/>
            <person name="Rodriguez J.C."/>
            <person name="Deal K.R."/>
            <person name="Dubcovsky J."/>
            <person name="McGuire P.E."/>
            <person name="Lux T."/>
            <person name="Spannagl M."/>
            <person name="Mayer K.F.X."/>
            <person name="Baldrich P."/>
            <person name="Meyers B.C."/>
            <person name="Huo N."/>
            <person name="Gu Y.Q."/>
            <person name="Zhou H."/>
            <person name="Devos K.M."/>
            <person name="Bennetzen J.L."/>
            <person name="Unver T."/>
            <person name="Budak H."/>
            <person name="Gulick P.J."/>
            <person name="Galiba G."/>
            <person name="Kalapos B."/>
            <person name="Nelson D.R."/>
            <person name="Li P."/>
            <person name="You F.M."/>
            <person name="Luo M.C."/>
            <person name="Dvorak J."/>
        </authorList>
    </citation>
    <scope>NUCLEOTIDE SEQUENCE [LARGE SCALE GENOMIC DNA]</scope>
    <source>
        <strain evidence="2">cv. AL8/78</strain>
    </source>
</reference>
<organism evidence="2 3">
    <name type="scientific">Aegilops tauschii subsp. strangulata</name>
    <name type="common">Goatgrass</name>
    <dbReference type="NCBI Taxonomy" id="200361"/>
    <lineage>
        <taxon>Eukaryota</taxon>
        <taxon>Viridiplantae</taxon>
        <taxon>Streptophyta</taxon>
        <taxon>Embryophyta</taxon>
        <taxon>Tracheophyta</taxon>
        <taxon>Spermatophyta</taxon>
        <taxon>Magnoliopsida</taxon>
        <taxon>Liliopsida</taxon>
        <taxon>Poales</taxon>
        <taxon>Poaceae</taxon>
        <taxon>BOP clade</taxon>
        <taxon>Pooideae</taxon>
        <taxon>Triticodae</taxon>
        <taxon>Triticeae</taxon>
        <taxon>Triticinae</taxon>
        <taxon>Aegilops</taxon>
    </lineage>
</organism>
<reference evidence="2" key="3">
    <citation type="journal article" date="2017" name="Nature">
        <title>Genome sequence of the progenitor of the wheat D genome Aegilops tauschii.</title>
        <authorList>
            <person name="Luo M.C."/>
            <person name="Gu Y.Q."/>
            <person name="Puiu D."/>
            <person name="Wang H."/>
            <person name="Twardziok S.O."/>
            <person name="Deal K.R."/>
            <person name="Huo N."/>
            <person name="Zhu T."/>
            <person name="Wang L."/>
            <person name="Wang Y."/>
            <person name="McGuire P.E."/>
            <person name="Liu S."/>
            <person name="Long H."/>
            <person name="Ramasamy R.K."/>
            <person name="Rodriguez J.C."/>
            <person name="Van S.L."/>
            <person name="Yuan L."/>
            <person name="Wang Z."/>
            <person name="Xia Z."/>
            <person name="Xiao L."/>
            <person name="Anderson O.D."/>
            <person name="Ouyang S."/>
            <person name="Liang Y."/>
            <person name="Zimin A.V."/>
            <person name="Pertea G."/>
            <person name="Qi P."/>
            <person name="Bennetzen J.L."/>
            <person name="Dai X."/>
            <person name="Dawson M.W."/>
            <person name="Muller H.G."/>
            <person name="Kugler K."/>
            <person name="Rivarola-Duarte L."/>
            <person name="Spannagl M."/>
            <person name="Mayer K.F.X."/>
            <person name="Lu F.H."/>
            <person name="Bevan M.W."/>
            <person name="Leroy P."/>
            <person name="Li P."/>
            <person name="You F.M."/>
            <person name="Sun Q."/>
            <person name="Liu Z."/>
            <person name="Lyons E."/>
            <person name="Wicker T."/>
            <person name="Salzberg S.L."/>
            <person name="Devos K.M."/>
            <person name="Dvorak J."/>
        </authorList>
    </citation>
    <scope>NUCLEOTIDE SEQUENCE [LARGE SCALE GENOMIC DNA]</scope>
    <source>
        <strain evidence="2">cv. AL8/78</strain>
    </source>
</reference>
<protein>
    <submittedName>
        <fullName evidence="2">Uncharacterized protein</fullName>
    </submittedName>
</protein>
<feature type="compositionally biased region" description="Low complexity" evidence="1">
    <location>
        <begin position="41"/>
        <end position="51"/>
    </location>
</feature>
<dbReference type="EnsemblPlants" id="AET2Gv20998000.3">
    <property type="protein sequence ID" value="AET2Gv20998000.3"/>
    <property type="gene ID" value="AET2Gv20998000"/>
</dbReference>
<feature type="compositionally biased region" description="Acidic residues" evidence="1">
    <location>
        <begin position="123"/>
        <end position="138"/>
    </location>
</feature>
<proteinExistence type="predicted"/>